<keyword evidence="9 15" id="KW-1133">Transmembrane helix</keyword>
<dbReference type="SUPFAM" id="SSF144091">
    <property type="entry name" value="Rhomboid-like"/>
    <property type="match status" value="1"/>
</dbReference>
<dbReference type="FunFam" id="1.20.1540.10:FF:000007">
    <property type="entry name" value="Rhomboid like 2"/>
    <property type="match status" value="1"/>
</dbReference>
<dbReference type="PIRSF" id="PIRSF037470">
    <property type="entry name" value="Rhomboid"/>
    <property type="match status" value="1"/>
</dbReference>
<feature type="transmembrane region" description="Helical" evidence="15">
    <location>
        <begin position="272"/>
        <end position="294"/>
    </location>
</feature>
<dbReference type="EC" id="3.4.21.105" evidence="4 13"/>
<evidence type="ECO:0000256" key="8">
    <source>
        <dbReference type="ARBA" id="ARBA00022825"/>
    </source>
</evidence>
<dbReference type="CTD" id="54933"/>
<dbReference type="AlphaFoldDB" id="A0A6P7KV61"/>
<name>A0A6P7KV61_BETSP</name>
<keyword evidence="6 15" id="KW-0812">Transmembrane</keyword>
<feature type="transmembrane region" description="Helical" evidence="15">
    <location>
        <begin position="118"/>
        <end position="143"/>
    </location>
</feature>
<evidence type="ECO:0000256" key="11">
    <source>
        <dbReference type="ARBA" id="ARBA00058540"/>
    </source>
</evidence>
<proteinExistence type="inferred from homology"/>
<evidence type="ECO:0000256" key="9">
    <source>
        <dbReference type="ARBA" id="ARBA00022989"/>
    </source>
</evidence>
<evidence type="ECO:0000256" key="3">
    <source>
        <dbReference type="ARBA" id="ARBA00009045"/>
    </source>
</evidence>
<dbReference type="InterPro" id="IPR022764">
    <property type="entry name" value="Peptidase_S54_rhomboid_dom"/>
</dbReference>
<gene>
    <name evidence="18" type="primary">rhbdl2</name>
</gene>
<evidence type="ECO:0000256" key="7">
    <source>
        <dbReference type="ARBA" id="ARBA00022801"/>
    </source>
</evidence>
<dbReference type="Pfam" id="PF01694">
    <property type="entry name" value="Rhomboid"/>
    <property type="match status" value="1"/>
</dbReference>
<evidence type="ECO:0000256" key="12">
    <source>
        <dbReference type="ARBA" id="ARBA00069178"/>
    </source>
</evidence>
<dbReference type="InParanoid" id="A0A6P7KV61"/>
<comment type="function">
    <text evidence="11">Involved in regulated intramembrane proteolysis and the subsequent release of functional polypeptides from their membrane anchors. Known substrate: EFNB3.</text>
</comment>
<feature type="transmembrane region" description="Helical" evidence="15">
    <location>
        <begin position="179"/>
        <end position="198"/>
    </location>
</feature>
<sequence length="298" mass="33567">MEDVDVEQVEPLPVDRDGRRLREAEDQPDGIPVPGCCERLHQHISRWMLPEDLRETYLERANCLPPPIFIILISIAELAVFIYYAVWKPQKQWITLGEGIWNSPLSYKPDHRQEAWRFLSYMFVHAGVQHILGNLVMQLLLGIPLELVHKGFEVGMVYLSGVLAGSLASSIFDPLSSLVGASGGVYALIGGYFMNAVVNFREMLPLLGVFRILVIVIIVGTDFGFAIYRRFIIHQEDMKVSFVAHFGGIAAGMTVGYVFFSAYNQKLLHDPRFWLCIAGYTAFVVFAVLFNIFLSPAP</sequence>
<feature type="active site" description="Nucleophile" evidence="14">
    <location>
        <position position="182"/>
    </location>
</feature>
<evidence type="ECO:0000313" key="17">
    <source>
        <dbReference type="Proteomes" id="UP000515150"/>
    </source>
</evidence>
<feature type="active site" evidence="14">
    <location>
        <position position="245"/>
    </location>
</feature>
<comment type="similarity">
    <text evidence="3 13">Belongs to the peptidase S54 family.</text>
</comment>
<organism evidence="17 18">
    <name type="scientific">Betta splendens</name>
    <name type="common">Siamese fighting fish</name>
    <dbReference type="NCBI Taxonomy" id="158456"/>
    <lineage>
        <taxon>Eukaryota</taxon>
        <taxon>Metazoa</taxon>
        <taxon>Chordata</taxon>
        <taxon>Craniata</taxon>
        <taxon>Vertebrata</taxon>
        <taxon>Euteleostomi</taxon>
        <taxon>Actinopterygii</taxon>
        <taxon>Neopterygii</taxon>
        <taxon>Teleostei</taxon>
        <taxon>Neoteleostei</taxon>
        <taxon>Acanthomorphata</taxon>
        <taxon>Anabantaria</taxon>
        <taxon>Anabantiformes</taxon>
        <taxon>Anabantoidei</taxon>
        <taxon>Osphronemidae</taxon>
        <taxon>Betta</taxon>
    </lineage>
</organism>
<evidence type="ECO:0000259" key="16">
    <source>
        <dbReference type="Pfam" id="PF01694"/>
    </source>
</evidence>
<feature type="transmembrane region" description="Helical" evidence="15">
    <location>
        <begin position="68"/>
        <end position="86"/>
    </location>
</feature>
<dbReference type="KEGG" id="bspl:114842777"/>
<dbReference type="PANTHER" id="PTHR45840:SF6">
    <property type="entry name" value="RHOMBOID-RELATED PROTEIN 2"/>
    <property type="match status" value="1"/>
</dbReference>
<dbReference type="PANTHER" id="PTHR45840">
    <property type="entry name" value="RHOMBOID-RELATED PROTEIN"/>
    <property type="match status" value="1"/>
</dbReference>
<feature type="domain" description="Peptidase S54 rhomboid" evidence="16">
    <location>
        <begin position="113"/>
        <end position="261"/>
    </location>
</feature>
<feature type="transmembrane region" description="Helical" evidence="15">
    <location>
        <begin position="240"/>
        <end position="260"/>
    </location>
</feature>
<evidence type="ECO:0000256" key="4">
    <source>
        <dbReference type="ARBA" id="ARBA00013039"/>
    </source>
</evidence>
<dbReference type="GO" id="GO:0004252">
    <property type="term" value="F:serine-type endopeptidase activity"/>
    <property type="evidence" value="ECO:0007669"/>
    <property type="project" value="UniProtKB-UniRule"/>
</dbReference>
<dbReference type="Proteomes" id="UP000515150">
    <property type="component" value="Chromosome 16"/>
</dbReference>
<feature type="transmembrane region" description="Helical" evidence="15">
    <location>
        <begin position="204"/>
        <end position="228"/>
    </location>
</feature>
<protein>
    <recommendedName>
        <fullName evidence="12 13">Rhomboid-related protein 2</fullName>
        <ecNumber evidence="4 13">3.4.21.105</ecNumber>
    </recommendedName>
</protein>
<evidence type="ECO:0000256" key="10">
    <source>
        <dbReference type="ARBA" id="ARBA00023136"/>
    </source>
</evidence>
<dbReference type="GO" id="GO:0016020">
    <property type="term" value="C:membrane"/>
    <property type="evidence" value="ECO:0007669"/>
    <property type="project" value="UniProtKB-SubCell"/>
</dbReference>
<reference evidence="18" key="1">
    <citation type="submission" date="2025-08" db="UniProtKB">
        <authorList>
            <consortium name="RefSeq"/>
        </authorList>
    </citation>
    <scope>IDENTIFICATION</scope>
</reference>
<dbReference type="OrthoDB" id="418595at2759"/>
<evidence type="ECO:0000256" key="13">
    <source>
        <dbReference type="PIRNR" id="PIRNR037470"/>
    </source>
</evidence>
<comment type="subcellular location">
    <subcellularLocation>
        <location evidence="2">Membrane</location>
        <topology evidence="2">Multi-pass membrane protein</topology>
    </subcellularLocation>
</comment>
<dbReference type="InterPro" id="IPR017213">
    <property type="entry name" value="Peptidase_S54_rhomboid_met"/>
</dbReference>
<evidence type="ECO:0000256" key="5">
    <source>
        <dbReference type="ARBA" id="ARBA00022670"/>
    </source>
</evidence>
<dbReference type="RefSeq" id="XP_028984464.1">
    <property type="nucleotide sequence ID" value="XM_029128631.3"/>
</dbReference>
<comment type="catalytic activity">
    <reaction evidence="1 13">
        <text>Cleaves type-1 transmembrane domains using a catalytic dyad composed of serine and histidine that are contributed by different transmembrane domains.</text>
        <dbReference type="EC" id="3.4.21.105"/>
    </reaction>
</comment>
<dbReference type="GO" id="GO:0006508">
    <property type="term" value="P:proteolysis"/>
    <property type="evidence" value="ECO:0007669"/>
    <property type="project" value="UniProtKB-KW"/>
</dbReference>
<keyword evidence="8 13" id="KW-0720">Serine protease</keyword>
<keyword evidence="7 13" id="KW-0378">Hydrolase</keyword>
<evidence type="ECO:0000313" key="18">
    <source>
        <dbReference type="RefSeq" id="XP_028984464.1"/>
    </source>
</evidence>
<feature type="transmembrane region" description="Helical" evidence="15">
    <location>
        <begin position="155"/>
        <end position="172"/>
    </location>
</feature>
<evidence type="ECO:0000256" key="6">
    <source>
        <dbReference type="ARBA" id="ARBA00022692"/>
    </source>
</evidence>
<evidence type="ECO:0000256" key="2">
    <source>
        <dbReference type="ARBA" id="ARBA00004141"/>
    </source>
</evidence>
<accession>A0A6P7KV61</accession>
<dbReference type="Gene3D" id="1.20.1540.10">
    <property type="entry name" value="Rhomboid-like"/>
    <property type="match status" value="1"/>
</dbReference>
<keyword evidence="17" id="KW-1185">Reference proteome</keyword>
<dbReference type="GeneID" id="114842777"/>
<evidence type="ECO:0000256" key="15">
    <source>
        <dbReference type="SAM" id="Phobius"/>
    </source>
</evidence>
<dbReference type="InterPro" id="IPR035952">
    <property type="entry name" value="Rhomboid-like_sf"/>
</dbReference>
<keyword evidence="10 15" id="KW-0472">Membrane</keyword>
<evidence type="ECO:0000256" key="1">
    <source>
        <dbReference type="ARBA" id="ARBA00000156"/>
    </source>
</evidence>
<evidence type="ECO:0000256" key="14">
    <source>
        <dbReference type="PIRSR" id="PIRSR037470-50"/>
    </source>
</evidence>
<keyword evidence="5 13" id="KW-0645">Protease</keyword>
<dbReference type="InterPro" id="IPR051739">
    <property type="entry name" value="Rhomboid_IM_Serine_Proteases"/>
</dbReference>